<keyword evidence="9" id="KW-1133">Transmembrane helix</keyword>
<dbReference type="Pfam" id="PF07695">
    <property type="entry name" value="7TMR-DISM_7TM"/>
    <property type="match status" value="1"/>
</dbReference>
<dbReference type="InterPro" id="IPR003594">
    <property type="entry name" value="HATPase_dom"/>
</dbReference>
<gene>
    <name evidence="11" type="ORF">HELGO_WM16549</name>
</gene>
<evidence type="ECO:0000256" key="5">
    <source>
        <dbReference type="ARBA" id="ARBA00022741"/>
    </source>
</evidence>
<feature type="domain" description="Histidine kinase" evidence="10">
    <location>
        <begin position="281"/>
        <end position="483"/>
    </location>
</feature>
<dbReference type="InterPro" id="IPR003661">
    <property type="entry name" value="HisK_dim/P_dom"/>
</dbReference>
<reference evidence="11" key="1">
    <citation type="submission" date="2020-01" db="EMBL/GenBank/DDBJ databases">
        <authorList>
            <person name="Meier V. D."/>
            <person name="Meier V D."/>
        </authorList>
    </citation>
    <scope>NUCLEOTIDE SEQUENCE</scope>
    <source>
        <strain evidence="11">HLG_WM_MAG_05</strain>
    </source>
</reference>
<dbReference type="Gene3D" id="1.10.287.130">
    <property type="match status" value="1"/>
</dbReference>
<feature type="transmembrane region" description="Helical" evidence="9">
    <location>
        <begin position="176"/>
        <end position="194"/>
    </location>
</feature>
<feature type="transmembrane region" description="Helical" evidence="9">
    <location>
        <begin position="16"/>
        <end position="35"/>
    </location>
</feature>
<dbReference type="InterPro" id="IPR036097">
    <property type="entry name" value="HisK_dim/P_sf"/>
</dbReference>
<dbReference type="Gene3D" id="3.30.565.10">
    <property type="entry name" value="Histidine kinase-like ATPase, C-terminal domain"/>
    <property type="match status" value="1"/>
</dbReference>
<name>A0A6S6TH03_9BACT</name>
<keyword evidence="7" id="KW-0067">ATP-binding</keyword>
<comment type="catalytic activity">
    <reaction evidence="1">
        <text>ATP + protein L-histidine = ADP + protein N-phospho-L-histidine.</text>
        <dbReference type="EC" id="2.7.13.3"/>
    </reaction>
</comment>
<organism evidence="11">
    <name type="scientific">uncultured Sulfurovum sp</name>
    <dbReference type="NCBI Taxonomy" id="269237"/>
    <lineage>
        <taxon>Bacteria</taxon>
        <taxon>Pseudomonadati</taxon>
        <taxon>Campylobacterota</taxon>
        <taxon>Epsilonproteobacteria</taxon>
        <taxon>Campylobacterales</taxon>
        <taxon>Sulfurovaceae</taxon>
        <taxon>Sulfurovum</taxon>
        <taxon>environmental samples</taxon>
    </lineage>
</organism>
<dbReference type="InterPro" id="IPR011623">
    <property type="entry name" value="7TMR_DISM_rcpt_extracell_dom1"/>
</dbReference>
<accession>A0A6S6TH03</accession>
<feature type="transmembrane region" description="Helical" evidence="9">
    <location>
        <begin position="55"/>
        <end position="76"/>
    </location>
</feature>
<evidence type="ECO:0000256" key="3">
    <source>
        <dbReference type="ARBA" id="ARBA00022553"/>
    </source>
</evidence>
<feature type="transmembrane region" description="Helical" evidence="9">
    <location>
        <begin position="117"/>
        <end position="139"/>
    </location>
</feature>
<dbReference type="SUPFAM" id="SSF47384">
    <property type="entry name" value="Homodimeric domain of signal transducing histidine kinase"/>
    <property type="match status" value="1"/>
</dbReference>
<protein>
    <recommendedName>
        <fullName evidence="2">histidine kinase</fullName>
        <ecNumber evidence="2">2.7.13.3</ecNumber>
    </recommendedName>
</protein>
<dbReference type="CDD" id="cd00082">
    <property type="entry name" value="HisKA"/>
    <property type="match status" value="1"/>
</dbReference>
<feature type="transmembrane region" description="Helical" evidence="9">
    <location>
        <begin position="83"/>
        <end position="105"/>
    </location>
</feature>
<dbReference type="Pfam" id="PF02518">
    <property type="entry name" value="HATPase_c"/>
    <property type="match status" value="1"/>
</dbReference>
<evidence type="ECO:0000256" key="9">
    <source>
        <dbReference type="SAM" id="Phobius"/>
    </source>
</evidence>
<feature type="transmembrane region" description="Helical" evidence="9">
    <location>
        <begin position="151"/>
        <end position="170"/>
    </location>
</feature>
<keyword evidence="8" id="KW-0902">Two-component regulatory system</keyword>
<keyword evidence="4" id="KW-0808">Transferase</keyword>
<evidence type="ECO:0000256" key="1">
    <source>
        <dbReference type="ARBA" id="ARBA00000085"/>
    </source>
</evidence>
<dbReference type="PROSITE" id="PS50109">
    <property type="entry name" value="HIS_KIN"/>
    <property type="match status" value="1"/>
</dbReference>
<dbReference type="PANTHER" id="PTHR43065:SF10">
    <property type="entry name" value="PEROXIDE STRESS-ACTIVATED HISTIDINE KINASE MAK3"/>
    <property type="match status" value="1"/>
</dbReference>
<evidence type="ECO:0000256" key="8">
    <source>
        <dbReference type="ARBA" id="ARBA00023012"/>
    </source>
</evidence>
<dbReference type="AlphaFoldDB" id="A0A6S6TH03"/>
<dbReference type="InterPro" id="IPR036890">
    <property type="entry name" value="HATPase_C_sf"/>
</dbReference>
<keyword evidence="6" id="KW-0418">Kinase</keyword>
<keyword evidence="9" id="KW-0812">Transmembrane</keyword>
<keyword evidence="3" id="KW-0597">Phosphoprotein</keyword>
<dbReference type="EC" id="2.7.13.3" evidence="2"/>
<evidence type="ECO:0000259" key="10">
    <source>
        <dbReference type="PROSITE" id="PS50109"/>
    </source>
</evidence>
<sequence length="483" mass="56785">MSQKQGIKSTLMDKVIAFKLFLITLYLFIAINYFYDAHFPTNTQTLYHYDLLPFMVANICFGIIISAAIYNLALYVYVKHQEYLYYALAQLSTFFFLMNLDSLHISPFDTLFNLKSLMLFDFSQLLMLFFSILFLQSFFKRYQIEKLRPMINIIVVLILFDSFFLLFFSHMLIFKFIPIFIPILFILSEIYRTIEKKDTPFYLIILGWSFVLMTVSLQYIGVLDYFKIAFPFFHIAIAVESIALSLAIAYKFKLLEEEHHNQQALLLQQSRLANMGEMVSSIAHQWRQPLNIFSFGLMNIKRQSKENQKVIDIIQKLNNQLQYMSSTIEDFRNFYNPSKIKHHFSVHEALMNSQTIARSFLEDEEITLDINVKEDFNLFGNKNELEQVFLTLISNAKDAFKIREIQEKRFIYISINSQNINIKDNAGGIDKKNLKHIFKPYFSTKKNSDGIGLHIAKLIIEKEFNGNLSVESHKDETKFTLNF</sequence>
<dbReference type="SMART" id="SM00387">
    <property type="entry name" value="HATPase_c"/>
    <property type="match status" value="1"/>
</dbReference>
<dbReference type="InterPro" id="IPR005467">
    <property type="entry name" value="His_kinase_dom"/>
</dbReference>
<dbReference type="SUPFAM" id="SSF55874">
    <property type="entry name" value="ATPase domain of HSP90 chaperone/DNA topoisomerase II/histidine kinase"/>
    <property type="match status" value="1"/>
</dbReference>
<feature type="transmembrane region" description="Helical" evidence="9">
    <location>
        <begin position="201"/>
        <end position="222"/>
    </location>
</feature>
<dbReference type="PANTHER" id="PTHR43065">
    <property type="entry name" value="SENSOR HISTIDINE KINASE"/>
    <property type="match status" value="1"/>
</dbReference>
<feature type="transmembrane region" description="Helical" evidence="9">
    <location>
        <begin position="228"/>
        <end position="250"/>
    </location>
</feature>
<evidence type="ECO:0000256" key="4">
    <source>
        <dbReference type="ARBA" id="ARBA00022679"/>
    </source>
</evidence>
<proteinExistence type="predicted"/>
<evidence type="ECO:0000256" key="2">
    <source>
        <dbReference type="ARBA" id="ARBA00012438"/>
    </source>
</evidence>
<keyword evidence="5" id="KW-0547">Nucleotide-binding</keyword>
<dbReference type="GO" id="GO:0000155">
    <property type="term" value="F:phosphorelay sensor kinase activity"/>
    <property type="evidence" value="ECO:0007669"/>
    <property type="project" value="InterPro"/>
</dbReference>
<keyword evidence="9" id="KW-0472">Membrane</keyword>
<evidence type="ECO:0000256" key="7">
    <source>
        <dbReference type="ARBA" id="ARBA00022840"/>
    </source>
</evidence>
<dbReference type="EMBL" id="CACVAU010000047">
    <property type="protein sequence ID" value="CAA6815737.1"/>
    <property type="molecule type" value="Genomic_DNA"/>
</dbReference>
<evidence type="ECO:0000256" key="6">
    <source>
        <dbReference type="ARBA" id="ARBA00022777"/>
    </source>
</evidence>
<dbReference type="GO" id="GO:0005524">
    <property type="term" value="F:ATP binding"/>
    <property type="evidence" value="ECO:0007669"/>
    <property type="project" value="UniProtKB-KW"/>
</dbReference>
<evidence type="ECO:0000313" key="11">
    <source>
        <dbReference type="EMBL" id="CAA6815737.1"/>
    </source>
</evidence>